<reference evidence="11 12" key="1">
    <citation type="submission" date="2020-08" db="EMBL/GenBank/DDBJ databases">
        <title>Plant Genome Project.</title>
        <authorList>
            <person name="Zhang R.-G."/>
        </authorList>
    </citation>
    <scope>NUCLEOTIDE SEQUENCE [LARGE SCALE GENOMIC DNA]</scope>
    <source>
        <tissue evidence="11">Rhizome</tissue>
    </source>
</reference>
<evidence type="ECO:0000259" key="10">
    <source>
        <dbReference type="Pfam" id="PF06136"/>
    </source>
</evidence>
<comment type="caution">
    <text evidence="11">The sequence shown here is derived from an EMBL/GenBank/DDBJ whole genome shotgun (WGS) entry which is preliminary data.</text>
</comment>
<dbReference type="InterPro" id="IPR048351">
    <property type="entry name" value="SOK_DIX"/>
</dbReference>
<dbReference type="GO" id="GO:0090708">
    <property type="term" value="P:specification of plant organ axis polarity"/>
    <property type="evidence" value="ECO:0007669"/>
    <property type="project" value="UniProtKB-ARBA"/>
</dbReference>
<proteinExistence type="inferred from homology"/>
<organism evidence="11 12">
    <name type="scientific">Zingiber officinale</name>
    <name type="common">Ginger</name>
    <name type="synonym">Amomum zingiber</name>
    <dbReference type="NCBI Taxonomy" id="94328"/>
    <lineage>
        <taxon>Eukaryota</taxon>
        <taxon>Viridiplantae</taxon>
        <taxon>Streptophyta</taxon>
        <taxon>Embryophyta</taxon>
        <taxon>Tracheophyta</taxon>
        <taxon>Spermatophyta</taxon>
        <taxon>Magnoliopsida</taxon>
        <taxon>Liliopsida</taxon>
        <taxon>Zingiberales</taxon>
        <taxon>Zingiberaceae</taxon>
        <taxon>Zingiber</taxon>
    </lineage>
</organism>
<feature type="region of interest" description="Disordered" evidence="9">
    <location>
        <begin position="1"/>
        <end position="34"/>
    </location>
</feature>
<dbReference type="InterPro" id="IPR021182">
    <property type="entry name" value="SOK_magnoliopsida"/>
</dbReference>
<dbReference type="GO" id="GO:0051301">
    <property type="term" value="P:cell division"/>
    <property type="evidence" value="ECO:0007669"/>
    <property type="project" value="UniProtKB-KW"/>
</dbReference>
<dbReference type="EMBL" id="JACMSC010000017">
    <property type="protein sequence ID" value="KAG6478297.1"/>
    <property type="molecule type" value="Genomic_DNA"/>
</dbReference>
<dbReference type="InterPro" id="IPR010369">
    <property type="entry name" value="SOK"/>
</dbReference>
<dbReference type="GO" id="GO:0005886">
    <property type="term" value="C:plasma membrane"/>
    <property type="evidence" value="ECO:0007669"/>
    <property type="project" value="UniProtKB-SubCell"/>
</dbReference>
<evidence type="ECO:0000256" key="3">
    <source>
        <dbReference type="ARBA" id="ARBA00022475"/>
    </source>
</evidence>
<dbReference type="GO" id="GO:2000067">
    <property type="term" value="P:regulation of root morphogenesis"/>
    <property type="evidence" value="ECO:0007669"/>
    <property type="project" value="UniProtKB-ARBA"/>
</dbReference>
<feature type="compositionally biased region" description="Polar residues" evidence="9">
    <location>
        <begin position="254"/>
        <end position="266"/>
    </location>
</feature>
<feature type="region of interest" description="Disordered" evidence="9">
    <location>
        <begin position="242"/>
        <end position="267"/>
    </location>
</feature>
<feature type="region of interest" description="Disordered" evidence="9">
    <location>
        <begin position="182"/>
        <end position="211"/>
    </location>
</feature>
<accession>A0A8J5EZG9</accession>
<feature type="compositionally biased region" description="Polar residues" evidence="9">
    <location>
        <begin position="140"/>
        <end position="155"/>
    </location>
</feature>
<dbReference type="Pfam" id="PF06136">
    <property type="entry name" value="SOK"/>
    <property type="match status" value="1"/>
</dbReference>
<feature type="compositionally biased region" description="Basic and acidic residues" evidence="9">
    <location>
        <begin position="504"/>
        <end position="514"/>
    </location>
</feature>
<dbReference type="AlphaFoldDB" id="A0A8J5EZG9"/>
<comment type="subcellular location">
    <subcellularLocation>
        <location evidence="1">Cell membrane</location>
        <topology evidence="1">Peripheral membrane protein</topology>
        <orientation evidence="1">Cytoplasmic side</orientation>
    </subcellularLocation>
</comment>
<evidence type="ECO:0000256" key="7">
    <source>
        <dbReference type="ARBA" id="ARBA00024211"/>
    </source>
</evidence>
<feature type="region of interest" description="Disordered" evidence="9">
    <location>
        <begin position="124"/>
        <end position="165"/>
    </location>
</feature>
<dbReference type="GO" id="GO:0051302">
    <property type="term" value="P:regulation of cell division"/>
    <property type="evidence" value="ECO:0007669"/>
    <property type="project" value="UniProtKB-ARBA"/>
</dbReference>
<evidence type="ECO:0000256" key="9">
    <source>
        <dbReference type="SAM" id="MobiDB-lite"/>
    </source>
</evidence>
<sequence length="536" mass="60135">MEARMRRYAPPQGSPERTKVWTEPPAKHQTQQQQQQGRKVAVVYYLCRNRHLEHPHFIEVPLSSADGLFLRDVIDRLNVLRGKRMAALYSWSCKRSYKNGFVWHDLSEDDLILPVQGNEYVLKGSEILDQTPPDRRDQDSSNAKIQNLKNSNSMQEPPVSYKRQEASFSPSSAVVLIKEAKLPPPSPQEGDLSPFTHSHRSDSSGNVSPEPCRRTSLLCEISSPKPAEHSVRKLFGAAQDASTQTEFTGRRRNGLSTRTTGVSTDDSPLEICYNAKEESETVKSESSPSSTLSLSGKTNTLESLIREEVSLRNNYRNGEAEEVSLSTVSKFKATNMLMHLITCGSISVRDNYGIGFEPDYKPRLADTKLTPPMLSTSMVLGEISFLPEGQRTIVPRMNKKQHFSGSMVETNKFKEGQLEGVPKLKRSSSFNEDRSYNMPCSRRESEKRGEPSQLKCLSRTTKNTSNKNFMSGENAAKISPISDARKSYAGLDISRPSPPPSSTDKSKRSTEFDPVKGSSTELEFCREVKEKAYFWS</sequence>
<evidence type="ECO:0000256" key="2">
    <source>
        <dbReference type="ARBA" id="ARBA00022473"/>
    </source>
</evidence>
<keyword evidence="4" id="KW-0132">Cell division</keyword>
<dbReference type="PANTHER" id="PTHR31083:SF6">
    <property type="entry name" value="PROTEIN SOSEKI 3"/>
    <property type="match status" value="1"/>
</dbReference>
<evidence type="ECO:0000256" key="6">
    <source>
        <dbReference type="ARBA" id="ARBA00023306"/>
    </source>
</evidence>
<evidence type="ECO:0000256" key="1">
    <source>
        <dbReference type="ARBA" id="ARBA00004413"/>
    </source>
</evidence>
<dbReference type="PIRSF" id="PIRSF031043">
    <property type="entry name" value="UCP031043"/>
    <property type="match status" value="1"/>
</dbReference>
<evidence type="ECO:0000256" key="5">
    <source>
        <dbReference type="ARBA" id="ARBA00023136"/>
    </source>
</evidence>
<keyword evidence="5" id="KW-0472">Membrane</keyword>
<name>A0A8J5EZG9_ZINOF</name>
<keyword evidence="3" id="KW-1003">Cell membrane</keyword>
<feature type="domain" description="SOSEKI DIX-like" evidence="10">
    <location>
        <begin position="40"/>
        <end position="128"/>
    </location>
</feature>
<dbReference type="GO" id="GO:0051258">
    <property type="term" value="P:protein polymerization"/>
    <property type="evidence" value="ECO:0007669"/>
    <property type="project" value="UniProtKB-ARBA"/>
</dbReference>
<evidence type="ECO:0000313" key="11">
    <source>
        <dbReference type="EMBL" id="KAG6478297.1"/>
    </source>
</evidence>
<keyword evidence="12" id="KW-1185">Reference proteome</keyword>
<gene>
    <name evidence="11" type="ORF">ZIOFF_061732</name>
</gene>
<comment type="subunit">
    <text evidence="8">Homodimer. Forms long polymer filaments with other SOKs proteins polymers (e.g. SOK1, SOK2, SOK3 and SOK4) crucial for polar localization and biological activity. Binds to ANGUSTIFOLIA (AN).</text>
</comment>
<protein>
    <recommendedName>
        <fullName evidence="10">SOSEKI DIX-like domain-containing protein</fullName>
    </recommendedName>
</protein>
<dbReference type="Proteomes" id="UP000734854">
    <property type="component" value="Unassembled WGS sequence"/>
</dbReference>
<evidence type="ECO:0000256" key="8">
    <source>
        <dbReference type="ARBA" id="ARBA00046534"/>
    </source>
</evidence>
<feature type="compositionally biased region" description="Basic and acidic residues" evidence="9">
    <location>
        <begin position="431"/>
        <end position="450"/>
    </location>
</feature>
<feature type="compositionally biased region" description="Polar residues" evidence="9">
    <location>
        <begin position="458"/>
        <end position="471"/>
    </location>
</feature>
<feature type="region of interest" description="Disordered" evidence="9">
    <location>
        <begin position="405"/>
        <end position="520"/>
    </location>
</feature>
<dbReference type="PANTHER" id="PTHR31083">
    <property type="entry name" value="UPSTREAM OF FLC PROTEIN (DUF966)"/>
    <property type="match status" value="1"/>
</dbReference>
<keyword evidence="2" id="KW-0217">Developmental protein</keyword>
<evidence type="ECO:0000256" key="4">
    <source>
        <dbReference type="ARBA" id="ARBA00022618"/>
    </source>
</evidence>
<evidence type="ECO:0000313" key="12">
    <source>
        <dbReference type="Proteomes" id="UP000734854"/>
    </source>
</evidence>
<comment type="similarity">
    <text evidence="7">Belongs to the SOSEKI family.</text>
</comment>
<keyword evidence="6" id="KW-0131">Cell cycle</keyword>